<gene>
    <name evidence="2" type="ORF">IAQ67_20950</name>
</gene>
<evidence type="ECO:0000313" key="3">
    <source>
        <dbReference type="Proteomes" id="UP000516384"/>
    </source>
</evidence>
<evidence type="ECO:0000313" key="2">
    <source>
        <dbReference type="EMBL" id="QNR66285.1"/>
    </source>
</evidence>
<protein>
    <submittedName>
        <fullName evidence="2">SMI1/KNR4 family protein</fullName>
    </submittedName>
</protein>
<feature type="domain" description="Knr4/Smi1-like" evidence="1">
    <location>
        <begin position="12"/>
        <end position="172"/>
    </location>
</feature>
<dbReference type="AlphaFoldDB" id="A0A7H0Y5C7"/>
<proteinExistence type="predicted"/>
<dbReference type="Pfam" id="PF09346">
    <property type="entry name" value="SMI1_KNR4"/>
    <property type="match status" value="1"/>
</dbReference>
<name>A0A7H0Y5C7_9BACL</name>
<dbReference type="InterPro" id="IPR037883">
    <property type="entry name" value="Knr4/Smi1-like_sf"/>
</dbReference>
<organism evidence="2 3">
    <name type="scientific">Paenibacillus peoriae</name>
    <dbReference type="NCBI Taxonomy" id="59893"/>
    <lineage>
        <taxon>Bacteria</taxon>
        <taxon>Bacillati</taxon>
        <taxon>Bacillota</taxon>
        <taxon>Bacilli</taxon>
        <taxon>Bacillales</taxon>
        <taxon>Paenibacillaceae</taxon>
        <taxon>Paenibacillus</taxon>
    </lineage>
</organism>
<evidence type="ECO:0000259" key="1">
    <source>
        <dbReference type="SMART" id="SM00860"/>
    </source>
</evidence>
<reference evidence="2 3" key="1">
    <citation type="submission" date="2020-09" db="EMBL/GenBank/DDBJ databases">
        <title>Characterization of Paenibacillus peoriae strain ZF390 with broad-spectrum antimicrobial activity as a potential biocontrol agent.</title>
        <authorList>
            <person name="Li L."/>
            <person name="Zhao Y."/>
            <person name="Li B."/>
            <person name="Xie X."/>
        </authorList>
    </citation>
    <scope>NUCLEOTIDE SEQUENCE [LARGE SCALE GENOMIC DNA]</scope>
    <source>
        <strain evidence="2 3">ZF390</strain>
    </source>
</reference>
<dbReference type="Gene3D" id="3.40.1580.10">
    <property type="entry name" value="SMI1/KNR4-like"/>
    <property type="match status" value="1"/>
</dbReference>
<dbReference type="Proteomes" id="UP000516384">
    <property type="component" value="Chromosome"/>
</dbReference>
<dbReference type="RefSeq" id="WP_190297760.1">
    <property type="nucleotide sequence ID" value="NZ_CP061172.1"/>
</dbReference>
<dbReference type="SMART" id="SM00860">
    <property type="entry name" value="SMI1_KNR4"/>
    <property type="match status" value="1"/>
</dbReference>
<accession>A0A7H0Y5C7</accession>
<dbReference type="InterPro" id="IPR018958">
    <property type="entry name" value="Knr4/Smi1-like_dom"/>
</dbReference>
<dbReference type="SUPFAM" id="SSF160631">
    <property type="entry name" value="SMI1/KNR4-like"/>
    <property type="match status" value="1"/>
</dbReference>
<dbReference type="EMBL" id="CP061172">
    <property type="protein sequence ID" value="QNR66285.1"/>
    <property type="molecule type" value="Genomic_DNA"/>
</dbReference>
<sequence length="177" mass="20480">MGYELKWSDNINLDESKLRGLEERWNIRFPKEYVEIVLNHDGSVPYIIDQNGEEMTGVVEVPGKLTWSIQLLSLIEKEVLGEVISPIELAYDTLSEALPKNIFPFAINGSGDKFLIDFRKDKNEPQILFQNHEDLILESEITEEELEEKSLEDWQDETLDFVCESFAAFLKLISPRD</sequence>